<gene>
    <name evidence="1" type="ORF">PPENT_87.1.T1150003</name>
</gene>
<sequence>MVKKLGSGILFYEKQIIIDISILKTKIVVEDNILTIHMIFQVQLKFGNGLN</sequence>
<keyword evidence="2" id="KW-1185">Reference proteome</keyword>
<evidence type="ECO:0000313" key="1">
    <source>
        <dbReference type="EMBL" id="CAD8197240.1"/>
    </source>
</evidence>
<protein>
    <submittedName>
        <fullName evidence="1">Uncharacterized protein</fullName>
    </submittedName>
</protein>
<reference evidence="1" key="1">
    <citation type="submission" date="2021-01" db="EMBL/GenBank/DDBJ databases">
        <authorList>
            <consortium name="Genoscope - CEA"/>
            <person name="William W."/>
        </authorList>
    </citation>
    <scope>NUCLEOTIDE SEQUENCE</scope>
</reference>
<evidence type="ECO:0000313" key="2">
    <source>
        <dbReference type="Proteomes" id="UP000689195"/>
    </source>
</evidence>
<organism evidence="1 2">
    <name type="scientific">Paramecium pentaurelia</name>
    <dbReference type="NCBI Taxonomy" id="43138"/>
    <lineage>
        <taxon>Eukaryota</taxon>
        <taxon>Sar</taxon>
        <taxon>Alveolata</taxon>
        <taxon>Ciliophora</taxon>
        <taxon>Intramacronucleata</taxon>
        <taxon>Oligohymenophorea</taxon>
        <taxon>Peniculida</taxon>
        <taxon>Parameciidae</taxon>
        <taxon>Paramecium</taxon>
    </lineage>
</organism>
<dbReference type="AlphaFoldDB" id="A0A8S1X7H2"/>
<dbReference type="Proteomes" id="UP000689195">
    <property type="component" value="Unassembled WGS sequence"/>
</dbReference>
<dbReference type="EMBL" id="CAJJDO010000115">
    <property type="protein sequence ID" value="CAD8197240.1"/>
    <property type="molecule type" value="Genomic_DNA"/>
</dbReference>
<accession>A0A8S1X7H2</accession>
<comment type="caution">
    <text evidence="1">The sequence shown here is derived from an EMBL/GenBank/DDBJ whole genome shotgun (WGS) entry which is preliminary data.</text>
</comment>
<name>A0A8S1X7H2_9CILI</name>
<proteinExistence type="predicted"/>